<evidence type="ECO:0000313" key="3">
    <source>
        <dbReference type="Proteomes" id="UP000247152"/>
    </source>
</evidence>
<evidence type="ECO:0000313" key="2">
    <source>
        <dbReference type="EMBL" id="PWY57099.1"/>
    </source>
</evidence>
<dbReference type="AlphaFoldDB" id="A0A317U6J2"/>
<evidence type="ECO:0000256" key="1">
    <source>
        <dbReference type="SAM" id="Phobius"/>
    </source>
</evidence>
<reference evidence="2 3" key="1">
    <citation type="submission" date="2018-05" db="EMBL/GenBank/DDBJ databases">
        <title>Legionella qingyii sp.nov., whole genome shotgun sequence.</title>
        <authorList>
            <person name="Wu H."/>
            <person name="Zhu Q."/>
            <person name="Hu C."/>
        </authorList>
    </citation>
    <scope>NUCLEOTIDE SEQUENCE [LARGE SCALE GENOMIC DNA]</scope>
    <source>
        <strain evidence="2 3">HEB18</strain>
    </source>
</reference>
<keyword evidence="1" id="KW-0812">Transmembrane</keyword>
<feature type="transmembrane region" description="Helical" evidence="1">
    <location>
        <begin position="57"/>
        <end position="79"/>
    </location>
</feature>
<keyword evidence="1" id="KW-0472">Membrane</keyword>
<accession>A0A317U6J2</accession>
<protein>
    <submittedName>
        <fullName evidence="2">Uncharacterized protein</fullName>
    </submittedName>
</protein>
<gene>
    <name evidence="2" type="ORF">DGG96_03680</name>
</gene>
<keyword evidence="1" id="KW-1133">Transmembrane helix</keyword>
<comment type="caution">
    <text evidence="2">The sequence shown here is derived from an EMBL/GenBank/DDBJ whole genome shotgun (WGS) entry which is preliminary data.</text>
</comment>
<name>A0A317U6J2_9GAMM</name>
<organism evidence="2 3">
    <name type="scientific">Legionella qingyii</name>
    <dbReference type="NCBI Taxonomy" id="2184757"/>
    <lineage>
        <taxon>Bacteria</taxon>
        <taxon>Pseudomonadati</taxon>
        <taxon>Pseudomonadota</taxon>
        <taxon>Gammaproteobacteria</taxon>
        <taxon>Legionellales</taxon>
        <taxon>Legionellaceae</taxon>
        <taxon>Legionella</taxon>
    </lineage>
</organism>
<sequence length="97" mass="11163">MIDFEWVVVYGYSQADSVDKVVVSDHLNELDDTYNYWESEIHYGTHFTLKNYEVHDLGHVAAVYSGALVLNGDFIYLLFRIPYMFCSILESVNVVGT</sequence>
<dbReference type="Proteomes" id="UP000247152">
    <property type="component" value="Unassembled WGS sequence"/>
</dbReference>
<dbReference type="EMBL" id="QHJG01000004">
    <property type="protein sequence ID" value="PWY57099.1"/>
    <property type="molecule type" value="Genomic_DNA"/>
</dbReference>
<proteinExistence type="predicted"/>